<keyword evidence="12" id="KW-0808">Transferase</keyword>
<accession>A0ABP3LJ06</accession>
<evidence type="ECO:0000259" key="11">
    <source>
        <dbReference type="PROSITE" id="PS50862"/>
    </source>
</evidence>
<dbReference type="InterPro" id="IPR041715">
    <property type="entry name" value="HisRS-like_core"/>
</dbReference>
<comment type="subunit">
    <text evidence="9">Heteromultimer composed of HisG and HisZ subunits.</text>
</comment>
<feature type="domain" description="Aminoacyl-transfer RNA synthetases class-II family profile" evidence="11">
    <location>
        <begin position="1"/>
        <end position="239"/>
    </location>
</feature>
<protein>
    <recommendedName>
        <fullName evidence="4 9">ATP phosphoribosyltransferase regulatory subunit</fullName>
    </recommendedName>
</protein>
<evidence type="ECO:0000256" key="4">
    <source>
        <dbReference type="ARBA" id="ARBA00020397"/>
    </source>
</evidence>
<feature type="coiled-coil region" evidence="10">
    <location>
        <begin position="235"/>
        <end position="262"/>
    </location>
</feature>
<dbReference type="Pfam" id="PF13393">
    <property type="entry name" value="tRNA-synt_His"/>
    <property type="match status" value="1"/>
</dbReference>
<dbReference type="NCBIfam" id="TIGR00443">
    <property type="entry name" value="hisZ_biosyn_reg"/>
    <property type="match status" value="1"/>
</dbReference>
<comment type="caution">
    <text evidence="12">The sequence shown here is derived from an EMBL/GenBank/DDBJ whole genome shotgun (WGS) entry which is preliminary data.</text>
</comment>
<evidence type="ECO:0000313" key="13">
    <source>
        <dbReference type="Proteomes" id="UP001500880"/>
    </source>
</evidence>
<dbReference type="SUPFAM" id="SSF55681">
    <property type="entry name" value="Class II aaRS and biotin synthetases"/>
    <property type="match status" value="1"/>
</dbReference>
<dbReference type="EMBL" id="BAAADO010000007">
    <property type="protein sequence ID" value="GAA0501348.1"/>
    <property type="molecule type" value="Genomic_DNA"/>
</dbReference>
<dbReference type="PANTHER" id="PTHR43707:SF6">
    <property type="entry name" value="ATP PHOSPHORIBOSYLTRANSFERASE REGULATORY SUBUNIT"/>
    <property type="match status" value="1"/>
</dbReference>
<dbReference type="InterPro" id="IPR006195">
    <property type="entry name" value="aa-tRNA-synth_II"/>
</dbReference>
<dbReference type="RefSeq" id="WP_343843067.1">
    <property type="nucleotide sequence ID" value="NZ_BAAADO010000007.1"/>
</dbReference>
<dbReference type="GO" id="GO:0016757">
    <property type="term" value="F:glycosyltransferase activity"/>
    <property type="evidence" value="ECO:0007669"/>
    <property type="project" value="UniProtKB-KW"/>
</dbReference>
<comment type="subcellular location">
    <subcellularLocation>
        <location evidence="1 9">Cytoplasm</location>
    </subcellularLocation>
</comment>
<evidence type="ECO:0000256" key="3">
    <source>
        <dbReference type="ARBA" id="ARBA00005539"/>
    </source>
</evidence>
<comment type="miscellaneous">
    <text evidence="9">This function is generally fulfilled by the C-terminal part of HisG, which is missing in some bacteria such as this one.</text>
</comment>
<organism evidence="12 13">
    <name type="scientific">Salinibacillus aidingensis</name>
    <dbReference type="NCBI Taxonomy" id="237684"/>
    <lineage>
        <taxon>Bacteria</taxon>
        <taxon>Bacillati</taxon>
        <taxon>Bacillota</taxon>
        <taxon>Bacilli</taxon>
        <taxon>Bacillales</taxon>
        <taxon>Bacillaceae</taxon>
        <taxon>Salinibacillus</taxon>
    </lineage>
</organism>
<proteinExistence type="inferred from homology"/>
<dbReference type="PANTHER" id="PTHR43707">
    <property type="entry name" value="HISTIDYL-TRNA SYNTHETASE"/>
    <property type="match status" value="1"/>
</dbReference>
<dbReference type="InterPro" id="IPR045864">
    <property type="entry name" value="aa-tRNA-synth_II/BPL/LPL"/>
</dbReference>
<keyword evidence="12" id="KW-0328">Glycosyltransferase</keyword>
<dbReference type="HAMAP" id="MF_00125">
    <property type="entry name" value="HisZ"/>
    <property type="match status" value="1"/>
</dbReference>
<comment type="function">
    <text evidence="8 9">Required for the first step of histidine biosynthesis. May allow the feedback regulation of ATP phosphoribosyltransferase activity by histidine.</text>
</comment>
<dbReference type="Proteomes" id="UP001500880">
    <property type="component" value="Unassembled WGS sequence"/>
</dbReference>
<gene>
    <name evidence="9" type="primary">hisZ</name>
    <name evidence="12" type="ORF">GCM10008986_30980</name>
</gene>
<dbReference type="InterPro" id="IPR004516">
    <property type="entry name" value="HisRS/HisZ"/>
</dbReference>
<evidence type="ECO:0000256" key="2">
    <source>
        <dbReference type="ARBA" id="ARBA00004667"/>
    </source>
</evidence>
<evidence type="ECO:0000256" key="9">
    <source>
        <dbReference type="HAMAP-Rule" id="MF_00125"/>
    </source>
</evidence>
<evidence type="ECO:0000256" key="7">
    <source>
        <dbReference type="ARBA" id="ARBA00023102"/>
    </source>
</evidence>
<keyword evidence="10" id="KW-0175">Coiled coil</keyword>
<keyword evidence="5 9" id="KW-0963">Cytoplasm</keyword>
<dbReference type="Gene3D" id="3.30.930.10">
    <property type="entry name" value="Bira Bifunctional Protein, Domain 2"/>
    <property type="match status" value="1"/>
</dbReference>
<evidence type="ECO:0000313" key="12">
    <source>
        <dbReference type="EMBL" id="GAA0501348.1"/>
    </source>
</evidence>
<sequence length="334" mass="38406">MVVLLHESKRIPEGVSDLDSATLEKKESLISTLKQLYRQNGYRQVQTPIFEYYDLFLSIKGTIAKEKMIKLIDRDGSILVLRPDATLPIARMVATNYQSEDDSDIRLSYFTNIFRMNDREQDLQNRELTQAGIELFGRSDVRADVEVIKLAIHSLEELGFEDFKIDLGQANYFKELVNLSTITEEQLQAIRTRIENKNVSELQKILADIDVDAAFKEAIQSMPLLYGEPEAVLEKAEKLALNEEMKRELDRLRQVYQELSKEGYQHYLSLDLGLINHLNYYTGIIFQGFIKNFGKPVVLGGRYDQLTEQFGADLPATGFGFYLDDLLHVMKDNE</sequence>
<evidence type="ECO:0000256" key="5">
    <source>
        <dbReference type="ARBA" id="ARBA00022490"/>
    </source>
</evidence>
<keyword evidence="7 9" id="KW-0368">Histidine biosynthesis</keyword>
<dbReference type="CDD" id="cd00773">
    <property type="entry name" value="HisRS-like_core"/>
    <property type="match status" value="1"/>
</dbReference>
<evidence type="ECO:0000256" key="8">
    <source>
        <dbReference type="ARBA" id="ARBA00025246"/>
    </source>
</evidence>
<comment type="pathway">
    <text evidence="2 9">Amino-acid biosynthesis; L-histidine biosynthesis; L-histidine from 5-phospho-alpha-D-ribose 1-diphosphate: step 1/9.</text>
</comment>
<evidence type="ECO:0000256" key="10">
    <source>
        <dbReference type="SAM" id="Coils"/>
    </source>
</evidence>
<evidence type="ECO:0000256" key="1">
    <source>
        <dbReference type="ARBA" id="ARBA00004496"/>
    </source>
</evidence>
<dbReference type="PIRSF" id="PIRSF001549">
    <property type="entry name" value="His-tRNA_synth"/>
    <property type="match status" value="1"/>
</dbReference>
<name>A0ABP3LJ06_9BACI</name>
<reference evidence="13" key="1">
    <citation type="journal article" date="2019" name="Int. J. Syst. Evol. Microbiol.">
        <title>The Global Catalogue of Microorganisms (GCM) 10K type strain sequencing project: providing services to taxonomists for standard genome sequencing and annotation.</title>
        <authorList>
            <consortium name="The Broad Institute Genomics Platform"/>
            <consortium name="The Broad Institute Genome Sequencing Center for Infectious Disease"/>
            <person name="Wu L."/>
            <person name="Ma J."/>
        </authorList>
    </citation>
    <scope>NUCLEOTIDE SEQUENCE [LARGE SCALE GENOMIC DNA]</scope>
    <source>
        <strain evidence="13">JCM 12389</strain>
    </source>
</reference>
<keyword evidence="6 9" id="KW-0028">Amino-acid biosynthesis</keyword>
<evidence type="ECO:0000256" key="6">
    <source>
        <dbReference type="ARBA" id="ARBA00022605"/>
    </source>
</evidence>
<dbReference type="PROSITE" id="PS50862">
    <property type="entry name" value="AA_TRNA_LIGASE_II"/>
    <property type="match status" value="1"/>
</dbReference>
<comment type="similarity">
    <text evidence="3 9">Belongs to the class-II aminoacyl-tRNA synthetase family. HisZ subfamily.</text>
</comment>
<keyword evidence="13" id="KW-1185">Reference proteome</keyword>
<dbReference type="InterPro" id="IPR004517">
    <property type="entry name" value="HisZ"/>
</dbReference>